<accession>A0A2K1KKS5</accession>
<keyword evidence="3 7" id="KW-0863">Zinc-finger</keyword>
<dbReference type="Gramene" id="Pp3c5_22750V3.2">
    <property type="protein sequence ID" value="Pp3c5_22750V3.2"/>
    <property type="gene ID" value="Pp3c5_22750"/>
</dbReference>
<sequence length="677" mass="73323">MNPSAHNNEQQGDLSWSTEDWGNPSAVSTLDQASRQYSSAGRLEWEWDPMILAQHPGSGGSTADDGHDGARMKNHVTAGTMSSFRASYNMNMLSAGLPSNFTQNPMGIFSSAGIRNYGTLDGSAQLSTSSNLHGVLGTSGIPGLAATSGTGLDNDIRSFDHSRREFLVTGMHDHVKREEVFDGHARIGLNLGVRTYFSTEETAASGLGKRHRTGSPGSQVPTCQAEGCKTDLSTSKQYHRRHKVCELHSKAPNVQVGGQTQRFCQQCSRFHSLEEFDNGKRSCRKRLADHNRRRRKPQPYASVSAGKLAEPIGIKNEDDPSGSNRVNDSKSMIIPLKCRSSPSSVSLEDSDEKPGPVGNSLHFLSCNQGIRRGPGDDQHLSHSGMQMSSQDMKRSEALLSSLSPAPLMLQNAKQQMPLVGGNDNHDQDHSVYQQHLQAISMGQTSGPKLSLSSLGGQLGLSHQAGGRRQTISGQMHNEIETPVPWLRPPNLRSDLTQVIGRQSTMNLQHLMSNDSKSGIISTSANSQEPDVQAFPSSSQNLIPRDIASPEWMLGNMTGQAVRAGSNPFVSSSLNNITGNGQLESVHQIMPLIDSSSEDGRIPSNGGSDQISHRTHTPVEFMREHNTGTDSEPRGDDNNSRSGGSAVGSPDIKYHELHALRPYESVSSSIYDSNHNLL</sequence>
<dbReference type="SUPFAM" id="SSF103612">
    <property type="entry name" value="SBT domain"/>
    <property type="match status" value="1"/>
</dbReference>
<dbReference type="GO" id="GO:0001216">
    <property type="term" value="F:DNA-binding transcription activator activity"/>
    <property type="evidence" value="ECO:0000318"/>
    <property type="project" value="GO_Central"/>
</dbReference>
<dbReference type="OrthoDB" id="514967at2759"/>
<evidence type="ECO:0000256" key="8">
    <source>
        <dbReference type="SAM" id="MobiDB-lite"/>
    </source>
</evidence>
<evidence type="ECO:0000256" key="2">
    <source>
        <dbReference type="ARBA" id="ARBA00022723"/>
    </source>
</evidence>
<evidence type="ECO:0000313" key="10">
    <source>
        <dbReference type="EMBL" id="PNR54365.1"/>
    </source>
</evidence>
<feature type="compositionally biased region" description="Basic and acidic residues" evidence="8">
    <location>
        <begin position="620"/>
        <end position="638"/>
    </location>
</feature>
<dbReference type="InterPro" id="IPR044817">
    <property type="entry name" value="SBP-like"/>
</dbReference>
<feature type="region of interest" description="Disordered" evidence="8">
    <location>
        <begin position="52"/>
        <end position="73"/>
    </location>
</feature>
<dbReference type="AlphaFoldDB" id="A0A2K1KKS5"/>
<dbReference type="RefSeq" id="XP_024376554.1">
    <property type="nucleotide sequence ID" value="XM_024520786.2"/>
</dbReference>
<gene>
    <name evidence="11" type="primary">LOC112282745</name>
    <name evidence="10" type="ORF">PHYPA_008042</name>
</gene>
<dbReference type="GeneID" id="112282745"/>
<organism evidence="10">
    <name type="scientific">Physcomitrium patens</name>
    <name type="common">Spreading-leaved earth moss</name>
    <name type="synonym">Physcomitrella patens</name>
    <dbReference type="NCBI Taxonomy" id="3218"/>
    <lineage>
        <taxon>Eukaryota</taxon>
        <taxon>Viridiplantae</taxon>
        <taxon>Streptophyta</taxon>
        <taxon>Embryophyta</taxon>
        <taxon>Bryophyta</taxon>
        <taxon>Bryophytina</taxon>
        <taxon>Bryopsida</taxon>
        <taxon>Funariidae</taxon>
        <taxon>Funariales</taxon>
        <taxon>Funariaceae</taxon>
        <taxon>Physcomitrium</taxon>
    </lineage>
</organism>
<feature type="region of interest" description="Disordered" evidence="8">
    <location>
        <begin position="1"/>
        <end position="33"/>
    </location>
</feature>
<evidence type="ECO:0000313" key="12">
    <source>
        <dbReference type="Proteomes" id="UP000006727"/>
    </source>
</evidence>
<dbReference type="PANTHER" id="PTHR31251:SF169">
    <property type="entry name" value="SQUAMOSA PROMOTER-BINDING-LIKE PROTEIN 8"/>
    <property type="match status" value="1"/>
</dbReference>
<feature type="region of interest" description="Disordered" evidence="8">
    <location>
        <begin position="594"/>
        <end position="649"/>
    </location>
</feature>
<comment type="subcellular location">
    <subcellularLocation>
        <location evidence="1">Nucleus</location>
    </subcellularLocation>
</comment>
<feature type="compositionally biased region" description="Polar residues" evidence="8">
    <location>
        <begin position="321"/>
        <end position="330"/>
    </location>
</feature>
<evidence type="ECO:0000256" key="4">
    <source>
        <dbReference type="ARBA" id="ARBA00022833"/>
    </source>
</evidence>
<dbReference type="PANTHER" id="PTHR31251">
    <property type="entry name" value="SQUAMOSA PROMOTER-BINDING-LIKE PROTEIN 4"/>
    <property type="match status" value="1"/>
</dbReference>
<dbReference type="RefSeq" id="XP_024376561.1">
    <property type="nucleotide sequence ID" value="XM_024520793.2"/>
</dbReference>
<dbReference type="RefSeq" id="XP_024376559.1">
    <property type="nucleotide sequence ID" value="XM_024520791.2"/>
</dbReference>
<dbReference type="RefSeq" id="XP_024376560.1">
    <property type="nucleotide sequence ID" value="XM_024520792.2"/>
</dbReference>
<dbReference type="RefSeq" id="XP_024376553.1">
    <property type="nucleotide sequence ID" value="XM_024520785.2"/>
</dbReference>
<evidence type="ECO:0000259" key="9">
    <source>
        <dbReference type="PROSITE" id="PS51141"/>
    </source>
</evidence>
<dbReference type="RefSeq" id="XP_024376558.1">
    <property type="nucleotide sequence ID" value="XM_024520790.2"/>
</dbReference>
<proteinExistence type="predicted"/>
<evidence type="ECO:0000256" key="7">
    <source>
        <dbReference type="PROSITE-ProRule" id="PRU00470"/>
    </source>
</evidence>
<reference evidence="10 12" key="1">
    <citation type="journal article" date="2008" name="Science">
        <title>The Physcomitrella genome reveals evolutionary insights into the conquest of land by plants.</title>
        <authorList>
            <person name="Rensing S."/>
            <person name="Lang D."/>
            <person name="Zimmer A."/>
            <person name="Terry A."/>
            <person name="Salamov A."/>
            <person name="Shapiro H."/>
            <person name="Nishiyama T."/>
            <person name="Perroud P.-F."/>
            <person name="Lindquist E."/>
            <person name="Kamisugi Y."/>
            <person name="Tanahashi T."/>
            <person name="Sakakibara K."/>
            <person name="Fujita T."/>
            <person name="Oishi K."/>
            <person name="Shin-I T."/>
            <person name="Kuroki Y."/>
            <person name="Toyoda A."/>
            <person name="Suzuki Y."/>
            <person name="Hashimoto A."/>
            <person name="Yamaguchi K."/>
            <person name="Sugano A."/>
            <person name="Kohara Y."/>
            <person name="Fujiyama A."/>
            <person name="Anterola A."/>
            <person name="Aoki S."/>
            <person name="Ashton N."/>
            <person name="Barbazuk W.B."/>
            <person name="Barker E."/>
            <person name="Bennetzen J."/>
            <person name="Bezanilla M."/>
            <person name="Blankenship R."/>
            <person name="Cho S.H."/>
            <person name="Dutcher S."/>
            <person name="Estelle M."/>
            <person name="Fawcett J.A."/>
            <person name="Gundlach H."/>
            <person name="Hanada K."/>
            <person name="Heyl A."/>
            <person name="Hicks K.A."/>
            <person name="Hugh J."/>
            <person name="Lohr M."/>
            <person name="Mayer K."/>
            <person name="Melkozernov A."/>
            <person name="Murata T."/>
            <person name="Nelson D."/>
            <person name="Pils B."/>
            <person name="Prigge M."/>
            <person name="Reiss B."/>
            <person name="Renner T."/>
            <person name="Rombauts S."/>
            <person name="Rushton P."/>
            <person name="Sanderfoot A."/>
            <person name="Schween G."/>
            <person name="Shiu S.-H."/>
            <person name="Stueber K."/>
            <person name="Theodoulou F.L."/>
            <person name="Tu H."/>
            <person name="Van de Peer Y."/>
            <person name="Verrier P.J."/>
            <person name="Waters E."/>
            <person name="Wood A."/>
            <person name="Yang L."/>
            <person name="Cove D."/>
            <person name="Cuming A."/>
            <person name="Hasebe M."/>
            <person name="Lucas S."/>
            <person name="Mishler D.B."/>
            <person name="Reski R."/>
            <person name="Grigoriev I."/>
            <person name="Quatrano R.S."/>
            <person name="Boore J.L."/>
        </authorList>
    </citation>
    <scope>NUCLEOTIDE SEQUENCE [LARGE SCALE GENOMIC DNA]</scope>
    <source>
        <strain evidence="11 12">cv. Gransden 2004</strain>
    </source>
</reference>
<evidence type="ECO:0000256" key="3">
    <source>
        <dbReference type="ARBA" id="ARBA00022771"/>
    </source>
</evidence>
<dbReference type="RefSeq" id="XP_024376556.1">
    <property type="nucleotide sequence ID" value="XM_024520788.2"/>
</dbReference>
<dbReference type="RefSeq" id="XP_073390253.1">
    <property type="nucleotide sequence ID" value="XM_073534152.1"/>
</dbReference>
<feature type="domain" description="SBP-type" evidence="9">
    <location>
        <begin position="220"/>
        <end position="297"/>
    </location>
</feature>
<dbReference type="Proteomes" id="UP000006727">
    <property type="component" value="Chromosome 5"/>
</dbReference>
<dbReference type="RefSeq" id="XP_073390249.1">
    <property type="nucleotide sequence ID" value="XM_073534148.1"/>
</dbReference>
<dbReference type="RefSeq" id="XP_073390248.1">
    <property type="nucleotide sequence ID" value="XM_073534147.1"/>
</dbReference>
<dbReference type="STRING" id="3218.A0A2K1KKS5"/>
<keyword evidence="2" id="KW-0479">Metal-binding</keyword>
<dbReference type="RefSeq" id="XP_024376555.1">
    <property type="nucleotide sequence ID" value="XM_024520787.2"/>
</dbReference>
<dbReference type="InterPro" id="IPR004333">
    <property type="entry name" value="SBP_dom"/>
</dbReference>
<keyword evidence="5" id="KW-0804">Transcription</keyword>
<evidence type="ECO:0000256" key="1">
    <source>
        <dbReference type="ARBA" id="ARBA00004123"/>
    </source>
</evidence>
<evidence type="ECO:0000313" key="11">
    <source>
        <dbReference type="EnsemblPlants" id="Pp3c5_22750V3.1"/>
    </source>
</evidence>
<keyword evidence="4" id="KW-0862">Zinc</keyword>
<dbReference type="Gramene" id="Pp3c5_22750V3.1">
    <property type="protein sequence ID" value="Pp3c5_22750V3.1"/>
    <property type="gene ID" value="Pp3c5_22750"/>
</dbReference>
<dbReference type="EMBL" id="ABEU02000005">
    <property type="protein sequence ID" value="PNR54365.1"/>
    <property type="molecule type" value="Genomic_DNA"/>
</dbReference>
<dbReference type="Pfam" id="PF03110">
    <property type="entry name" value="SBP"/>
    <property type="match status" value="1"/>
</dbReference>
<dbReference type="EnsemblPlants" id="Pp3c5_22750V3.2">
    <property type="protein sequence ID" value="Pp3c5_22750V3.2"/>
    <property type="gene ID" value="Pp3c5_22750"/>
</dbReference>
<keyword evidence="6" id="KW-0539">Nucleus</keyword>
<evidence type="ECO:0000256" key="5">
    <source>
        <dbReference type="ARBA" id="ARBA00023163"/>
    </source>
</evidence>
<protein>
    <recommendedName>
        <fullName evidence="9">SBP-type domain-containing protein</fullName>
    </recommendedName>
</protein>
<feature type="region of interest" description="Disordered" evidence="8">
    <location>
        <begin position="286"/>
        <end position="357"/>
    </location>
</feature>
<dbReference type="InterPro" id="IPR036893">
    <property type="entry name" value="SBP_sf"/>
</dbReference>
<dbReference type="GO" id="GO:0000976">
    <property type="term" value="F:transcription cis-regulatory region binding"/>
    <property type="evidence" value="ECO:0000318"/>
    <property type="project" value="GO_Central"/>
</dbReference>
<dbReference type="KEGG" id="ppp:112282745"/>
<dbReference type="RefSeq" id="XP_073390247.1">
    <property type="nucleotide sequence ID" value="XM_073534146.1"/>
</dbReference>
<evidence type="ECO:0000256" key="6">
    <source>
        <dbReference type="ARBA" id="ARBA00023242"/>
    </source>
</evidence>
<name>A0A2K1KKS5_PHYPA</name>
<dbReference type="PROSITE" id="PS51141">
    <property type="entry name" value="ZF_SBP"/>
    <property type="match status" value="1"/>
</dbReference>
<reference evidence="10 12" key="2">
    <citation type="journal article" date="2018" name="Plant J.">
        <title>The Physcomitrella patens chromosome-scale assembly reveals moss genome structure and evolution.</title>
        <authorList>
            <person name="Lang D."/>
            <person name="Ullrich K.K."/>
            <person name="Murat F."/>
            <person name="Fuchs J."/>
            <person name="Jenkins J."/>
            <person name="Haas F.B."/>
            <person name="Piednoel M."/>
            <person name="Gundlach H."/>
            <person name="Van Bel M."/>
            <person name="Meyberg R."/>
            <person name="Vives C."/>
            <person name="Morata J."/>
            <person name="Symeonidi A."/>
            <person name="Hiss M."/>
            <person name="Muchero W."/>
            <person name="Kamisugi Y."/>
            <person name="Saleh O."/>
            <person name="Blanc G."/>
            <person name="Decker E.L."/>
            <person name="van Gessel N."/>
            <person name="Grimwood J."/>
            <person name="Hayes R.D."/>
            <person name="Graham S.W."/>
            <person name="Gunter L.E."/>
            <person name="McDaniel S.F."/>
            <person name="Hoernstein S.N.W."/>
            <person name="Larsson A."/>
            <person name="Li F.W."/>
            <person name="Perroud P.F."/>
            <person name="Phillips J."/>
            <person name="Ranjan P."/>
            <person name="Rokshar D.S."/>
            <person name="Rothfels C.J."/>
            <person name="Schneider L."/>
            <person name="Shu S."/>
            <person name="Stevenson D.W."/>
            <person name="Thummler F."/>
            <person name="Tillich M."/>
            <person name="Villarreal Aguilar J.C."/>
            <person name="Widiez T."/>
            <person name="Wong G.K."/>
            <person name="Wymore A."/>
            <person name="Zhang Y."/>
            <person name="Zimmer A.D."/>
            <person name="Quatrano R.S."/>
            <person name="Mayer K.F.X."/>
            <person name="Goodstein D."/>
            <person name="Casacuberta J.M."/>
            <person name="Vandepoele K."/>
            <person name="Reski R."/>
            <person name="Cuming A.C."/>
            <person name="Tuskan G.A."/>
            <person name="Maumus F."/>
            <person name="Salse J."/>
            <person name="Schmutz J."/>
            <person name="Rensing S.A."/>
        </authorList>
    </citation>
    <scope>NUCLEOTIDE SEQUENCE [LARGE SCALE GENOMIC DNA]</scope>
    <source>
        <strain evidence="11 12">cv. Gransden 2004</strain>
    </source>
</reference>
<keyword evidence="12" id="KW-1185">Reference proteome</keyword>
<dbReference type="GO" id="GO:0005634">
    <property type="term" value="C:nucleus"/>
    <property type="evidence" value="ECO:0000318"/>
    <property type="project" value="GO_Central"/>
</dbReference>
<dbReference type="RefSeq" id="XP_073390250.1">
    <property type="nucleotide sequence ID" value="XM_073534149.1"/>
</dbReference>
<dbReference type="RefSeq" id="XP_073390246.1">
    <property type="nucleotide sequence ID" value="XM_073534145.1"/>
</dbReference>
<dbReference type="FunFam" id="4.10.1100.10:FF:000001">
    <property type="entry name" value="Squamosa promoter-binding-like protein 14"/>
    <property type="match status" value="1"/>
</dbReference>
<dbReference type="EnsemblPlants" id="Pp3c5_22750V3.1">
    <property type="protein sequence ID" value="Pp3c5_22750V3.1"/>
    <property type="gene ID" value="Pp3c5_22750"/>
</dbReference>
<reference evidence="11" key="3">
    <citation type="submission" date="2020-12" db="UniProtKB">
        <authorList>
            <consortium name="EnsemblPlants"/>
        </authorList>
    </citation>
    <scope>IDENTIFICATION</scope>
</reference>
<dbReference type="GO" id="GO:0008270">
    <property type="term" value="F:zinc ion binding"/>
    <property type="evidence" value="ECO:0007669"/>
    <property type="project" value="UniProtKB-KW"/>
</dbReference>
<dbReference type="RefSeq" id="XP_073390251.1">
    <property type="nucleotide sequence ID" value="XM_073534150.1"/>
</dbReference>
<dbReference type="Gene3D" id="4.10.1100.10">
    <property type="entry name" value="Transcription factor, SBP-box domain"/>
    <property type="match status" value="1"/>
</dbReference>